<proteinExistence type="predicted"/>
<dbReference type="InterPro" id="IPR042491">
    <property type="entry name" value="Vps35_C"/>
</dbReference>
<protein>
    <submittedName>
        <fullName evidence="1">Uncharacterized protein</fullName>
    </submittedName>
</protein>
<dbReference type="EMBL" id="KN833842">
    <property type="protein sequence ID" value="KIK16967.1"/>
    <property type="molecule type" value="Genomic_DNA"/>
</dbReference>
<keyword evidence="2" id="KW-1185">Reference proteome</keyword>
<evidence type="ECO:0000313" key="2">
    <source>
        <dbReference type="Proteomes" id="UP000054018"/>
    </source>
</evidence>
<dbReference type="HOGENOM" id="CLU_2414159_0_0_1"/>
<dbReference type="AlphaFoldDB" id="A0A0C9Z3K1"/>
<dbReference type="STRING" id="765257.A0A0C9Z3K1"/>
<dbReference type="Gene3D" id="1.25.40.660">
    <property type="entry name" value="Vacuolar protein sorting-associated protein 35, helical subcomplex Vps35-C"/>
    <property type="match status" value="1"/>
</dbReference>
<reference evidence="2" key="2">
    <citation type="submission" date="2015-01" db="EMBL/GenBank/DDBJ databases">
        <title>Evolutionary Origins and Diversification of the Mycorrhizal Mutualists.</title>
        <authorList>
            <consortium name="DOE Joint Genome Institute"/>
            <consortium name="Mycorrhizal Genomics Consortium"/>
            <person name="Kohler A."/>
            <person name="Kuo A."/>
            <person name="Nagy L.G."/>
            <person name="Floudas D."/>
            <person name="Copeland A."/>
            <person name="Barry K.W."/>
            <person name="Cichocki N."/>
            <person name="Veneault-Fourrey C."/>
            <person name="LaButti K."/>
            <person name="Lindquist E.A."/>
            <person name="Lipzen A."/>
            <person name="Lundell T."/>
            <person name="Morin E."/>
            <person name="Murat C."/>
            <person name="Riley R."/>
            <person name="Ohm R."/>
            <person name="Sun H."/>
            <person name="Tunlid A."/>
            <person name="Henrissat B."/>
            <person name="Grigoriev I.V."/>
            <person name="Hibbett D.S."/>
            <person name="Martin F."/>
        </authorList>
    </citation>
    <scope>NUCLEOTIDE SEQUENCE [LARGE SCALE GENOMIC DNA]</scope>
    <source>
        <strain evidence="2">441</strain>
    </source>
</reference>
<sequence>MTLKFVRQCTSILATQVDAPALFLFTAQIASKCGSEFTNLAYDFYMQAFSMCEDSLGIGCAACSDYNYHRHLAVIPSGAPAPAEVLWLRTAM</sequence>
<dbReference type="OrthoDB" id="10258141at2759"/>
<accession>A0A0C9Z3K1</accession>
<dbReference type="Proteomes" id="UP000054018">
    <property type="component" value="Unassembled WGS sequence"/>
</dbReference>
<name>A0A0C9Z3K1_9AGAM</name>
<gene>
    <name evidence="1" type="ORF">PISMIDRAFT_15463</name>
</gene>
<organism evidence="1 2">
    <name type="scientific">Pisolithus microcarpus 441</name>
    <dbReference type="NCBI Taxonomy" id="765257"/>
    <lineage>
        <taxon>Eukaryota</taxon>
        <taxon>Fungi</taxon>
        <taxon>Dikarya</taxon>
        <taxon>Basidiomycota</taxon>
        <taxon>Agaricomycotina</taxon>
        <taxon>Agaricomycetes</taxon>
        <taxon>Agaricomycetidae</taxon>
        <taxon>Boletales</taxon>
        <taxon>Sclerodermatineae</taxon>
        <taxon>Pisolithaceae</taxon>
        <taxon>Pisolithus</taxon>
    </lineage>
</organism>
<evidence type="ECO:0000313" key="1">
    <source>
        <dbReference type="EMBL" id="KIK16967.1"/>
    </source>
</evidence>
<reference evidence="1 2" key="1">
    <citation type="submission" date="2014-04" db="EMBL/GenBank/DDBJ databases">
        <authorList>
            <consortium name="DOE Joint Genome Institute"/>
            <person name="Kuo A."/>
            <person name="Kohler A."/>
            <person name="Costa M.D."/>
            <person name="Nagy L.G."/>
            <person name="Floudas D."/>
            <person name="Copeland A."/>
            <person name="Barry K.W."/>
            <person name="Cichocki N."/>
            <person name="Veneault-Fourrey C."/>
            <person name="LaButti K."/>
            <person name="Lindquist E.A."/>
            <person name="Lipzen A."/>
            <person name="Lundell T."/>
            <person name="Morin E."/>
            <person name="Murat C."/>
            <person name="Sun H."/>
            <person name="Tunlid A."/>
            <person name="Henrissat B."/>
            <person name="Grigoriev I.V."/>
            <person name="Hibbett D.S."/>
            <person name="Martin F."/>
            <person name="Nordberg H.P."/>
            <person name="Cantor M.N."/>
            <person name="Hua S.X."/>
        </authorList>
    </citation>
    <scope>NUCLEOTIDE SEQUENCE [LARGE SCALE GENOMIC DNA]</scope>
    <source>
        <strain evidence="1 2">441</strain>
    </source>
</reference>